<dbReference type="Pfam" id="PF09699">
    <property type="entry name" value="Paired_CXXCH_1"/>
    <property type="match status" value="2"/>
</dbReference>
<feature type="domain" description="Doubled CXXCH motif" evidence="3">
    <location>
        <begin position="836"/>
        <end position="869"/>
    </location>
</feature>
<name>A0A1Z5HVM3_9FIRM</name>
<dbReference type="Gene3D" id="1.10.1130.10">
    <property type="entry name" value="Flavocytochrome C3, Chain A"/>
    <property type="match status" value="1"/>
</dbReference>
<dbReference type="InterPro" id="IPR051829">
    <property type="entry name" value="Multiheme_Cytochr_ET"/>
</dbReference>
<evidence type="ECO:0000256" key="1">
    <source>
        <dbReference type="ARBA" id="ARBA00022729"/>
    </source>
</evidence>
<dbReference type="RefSeq" id="WP_088554684.1">
    <property type="nucleotide sequence ID" value="NZ_BDGJ01000164.1"/>
</dbReference>
<feature type="region of interest" description="Disordered" evidence="2">
    <location>
        <begin position="799"/>
        <end position="828"/>
    </location>
</feature>
<accession>A0A1Z5HVM3</accession>
<dbReference type="PANTHER" id="PTHR35038">
    <property type="entry name" value="DISSIMILATORY SULFITE REDUCTASE SIRA"/>
    <property type="match status" value="1"/>
</dbReference>
<comment type="caution">
    <text evidence="5">The sequence shown here is derived from an EMBL/GenBank/DDBJ whole genome shotgun (WGS) entry which is preliminary data.</text>
</comment>
<dbReference type="SUPFAM" id="SSF48695">
    <property type="entry name" value="Multiheme cytochromes"/>
    <property type="match status" value="3"/>
</dbReference>
<sequence>MLLQKAFLLAGTILISVFLVSVPAYAEQAKYSSILDVEGNPVGGAVYERYYAPPLEWLLLDGSPPANAFSADDITNYPFEIYLPNESAPQNYRIHSQYTNDTDACASCHATHTAVGPSLLQWFNIYDTCMACHDGTVSTTYNVVKGTIKVQQEQAQYTTFEEYMAFIEEYNATQPPEWQVTEPETKHDHFEYYVDQLVKSDGTYFPAEDPNDTMDENLYWAANDWYNNQWDGSPKLGGITYKPLSGGMFGFGHEESLSRHTVSGAVTIAAAPGGSSIPELADPGNPRTVRWDAIFGCESCHNPHGSGGNARLLNPDPNWSATKNNRFEGVLATRVGQVPNPKISGGVAYAVYPGATAFTEGSTTEVLTNYGGIQGNTVVREREPYSWLTGYPYEYKIYVNGELQEEGIDYLLNSRMGHTYIEFYSDPGPNAEVKAYFTASLRVKMDIDNYLTGSETVRYISGINEFCGACHTDYNTAVDKLYRTEGKNAGQYVGSGHELTGLYSEAYRHQVGMQTEILPEGLKFEGENTVFCLTCHLAHGTSQNYWVMTLGSNSQLSEKWDDSLLVELSGSSALKRMPNMGTCEACHQKGAQNAGYNRNSGQAVLGSGGSIQDGVFTQDTAAYVGMKKCIGCHREHAKGFNKTKHASTLTDQVPTVIEEAYGGAVDYLLAGRYLLQDDGSKIEVVGMWDAGTQTVVASDLSITDFERDCMRCHVSGRNAQYEIEQVTDLGVTCEACHGPGSNHIKNPSGENITNPANIGVIYSAQVCGQCHTSNPDDPYGYQPGDNLDDYVSTPYGTLLNPDGVSQSRTDGQKLPKSGEYEEFDNSDHGRTGNLMSCASCHSSHGLNSEGRQFKGAAVQTCLVCHQEMKNLDVIMPNGTHAFRTSYPNTSFE</sequence>
<dbReference type="InterPro" id="IPR036280">
    <property type="entry name" value="Multihaem_cyt_sf"/>
</dbReference>
<organism evidence="5 6">
    <name type="scientific">Calderihabitans maritimus</name>
    <dbReference type="NCBI Taxonomy" id="1246530"/>
    <lineage>
        <taxon>Bacteria</taxon>
        <taxon>Bacillati</taxon>
        <taxon>Bacillota</taxon>
        <taxon>Clostridia</taxon>
        <taxon>Neomoorellales</taxon>
        <taxon>Calderihabitantaceae</taxon>
        <taxon>Calderihabitans</taxon>
    </lineage>
</organism>
<dbReference type="InterPro" id="IPR054337">
    <property type="entry name" value="Mtrc-MtrF-like_dom_II/IV"/>
</dbReference>
<dbReference type="OrthoDB" id="9814800at2"/>
<evidence type="ECO:0000259" key="3">
    <source>
        <dbReference type="Pfam" id="PF09699"/>
    </source>
</evidence>
<dbReference type="EMBL" id="BDGJ01000164">
    <property type="protein sequence ID" value="GAW93586.1"/>
    <property type="molecule type" value="Genomic_DNA"/>
</dbReference>
<gene>
    <name evidence="5" type="ORF">KKC1_27150</name>
</gene>
<evidence type="ECO:0000313" key="5">
    <source>
        <dbReference type="EMBL" id="GAW93586.1"/>
    </source>
</evidence>
<evidence type="ECO:0000256" key="2">
    <source>
        <dbReference type="SAM" id="MobiDB-lite"/>
    </source>
</evidence>
<feature type="domain" description="Outer membrane cytochrome MtrC/MtrF-like" evidence="4">
    <location>
        <begin position="465"/>
        <end position="638"/>
    </location>
</feature>
<dbReference type="InterPro" id="IPR010177">
    <property type="entry name" value="Paired_CXXCH_1"/>
</dbReference>
<dbReference type="Pfam" id="PF22113">
    <property type="entry name" value="Mtrc-MtrF_II-IV_dom"/>
    <property type="match status" value="1"/>
</dbReference>
<feature type="compositionally biased region" description="Basic and acidic residues" evidence="2">
    <location>
        <begin position="810"/>
        <end position="828"/>
    </location>
</feature>
<feature type="domain" description="Doubled CXXCH motif" evidence="3">
    <location>
        <begin position="102"/>
        <end position="135"/>
    </location>
</feature>
<reference evidence="6" key="1">
    <citation type="journal article" date="2017" name="Appl. Environ. Microbiol.">
        <title>Genomic Analysis of Calderihabitans maritimus KKC1, a Thermophilic, Hydrogenogenic, Carboxydotrophic Bacterium Isolated from Marine Sediment.</title>
        <authorList>
            <person name="Omae K."/>
            <person name="Yoneda Y."/>
            <person name="Fukuyama Y."/>
            <person name="Yoshida T."/>
            <person name="Sako Y."/>
        </authorList>
    </citation>
    <scope>NUCLEOTIDE SEQUENCE [LARGE SCALE GENOMIC DNA]</scope>
    <source>
        <strain evidence="6">KKC1</strain>
    </source>
</reference>
<protein>
    <submittedName>
        <fullName evidence="5">Doubled CXXCH domain-containing protein</fullName>
    </submittedName>
</protein>
<evidence type="ECO:0000259" key="4">
    <source>
        <dbReference type="Pfam" id="PF22113"/>
    </source>
</evidence>
<keyword evidence="6" id="KW-1185">Reference proteome</keyword>
<proteinExistence type="predicted"/>
<dbReference type="Proteomes" id="UP000197032">
    <property type="component" value="Unassembled WGS sequence"/>
</dbReference>
<dbReference type="PANTHER" id="PTHR35038:SF8">
    <property type="entry name" value="C-TYPE POLYHEME CYTOCHROME OMCC"/>
    <property type="match status" value="1"/>
</dbReference>
<dbReference type="AlphaFoldDB" id="A0A1Z5HVM3"/>
<evidence type="ECO:0000313" key="6">
    <source>
        <dbReference type="Proteomes" id="UP000197032"/>
    </source>
</evidence>
<keyword evidence="1" id="KW-0732">Signal</keyword>